<keyword evidence="2" id="KW-0732">Signal</keyword>
<dbReference type="Pfam" id="PF09546">
    <property type="entry name" value="Spore_III_AE"/>
    <property type="match status" value="1"/>
</dbReference>
<protein>
    <submittedName>
        <fullName evidence="3">Stage III sporulation protein AE</fullName>
    </submittedName>
</protein>
<dbReference type="RefSeq" id="WP_282197833.1">
    <property type="nucleotide sequence ID" value="NZ_BOQE01000001.1"/>
</dbReference>
<keyword evidence="1" id="KW-0472">Membrane</keyword>
<feature type="transmembrane region" description="Helical" evidence="1">
    <location>
        <begin position="131"/>
        <end position="149"/>
    </location>
</feature>
<feature type="signal peptide" evidence="2">
    <location>
        <begin position="1"/>
        <end position="25"/>
    </location>
</feature>
<comment type="caution">
    <text evidence="3">The sequence shown here is derived from an EMBL/GenBank/DDBJ whole genome shotgun (WGS) entry which is preliminary data.</text>
</comment>
<dbReference type="AlphaFoldDB" id="A0AAV4L9T5"/>
<feature type="transmembrane region" description="Helical" evidence="1">
    <location>
        <begin position="359"/>
        <end position="382"/>
    </location>
</feature>
<feature type="transmembrane region" description="Helical" evidence="1">
    <location>
        <begin position="203"/>
        <end position="221"/>
    </location>
</feature>
<feature type="transmembrane region" description="Helical" evidence="1">
    <location>
        <begin position="169"/>
        <end position="196"/>
    </location>
</feature>
<proteinExistence type="predicted"/>
<evidence type="ECO:0000313" key="4">
    <source>
        <dbReference type="Proteomes" id="UP001057291"/>
    </source>
</evidence>
<accession>A0AAV4L9T5</accession>
<feature type="chain" id="PRO_5043439157" evidence="2">
    <location>
        <begin position="26"/>
        <end position="391"/>
    </location>
</feature>
<organism evidence="3 4">
    <name type="scientific">Collibacillus ludicampi</name>
    <dbReference type="NCBI Taxonomy" id="2771369"/>
    <lineage>
        <taxon>Bacteria</taxon>
        <taxon>Bacillati</taxon>
        <taxon>Bacillota</taxon>
        <taxon>Bacilli</taxon>
        <taxon>Bacillales</taxon>
        <taxon>Alicyclobacillaceae</taxon>
        <taxon>Collibacillus</taxon>
    </lineage>
</organism>
<dbReference type="NCBIfam" id="TIGR02829">
    <property type="entry name" value="spore_III_AE"/>
    <property type="match status" value="1"/>
</dbReference>
<dbReference type="Proteomes" id="UP001057291">
    <property type="component" value="Unassembled WGS sequence"/>
</dbReference>
<name>A0AAV4L9T5_9BACL</name>
<keyword evidence="1" id="KW-0812">Transmembrane</keyword>
<keyword evidence="4" id="KW-1185">Reference proteome</keyword>
<dbReference type="EMBL" id="BOQE01000001">
    <property type="protein sequence ID" value="GIM44560.1"/>
    <property type="molecule type" value="Genomic_DNA"/>
</dbReference>
<sequence>MKQRWIFSFFLLFMFLFTVSFPVYAEGGGTSQGLVDKAVQNLDTSGLDKFWRDLVEQYGTFMPVHDTPRLIDAIKAEGFTLQGVLTGLIKFFFHEVFVNSKLLGTILVLTVLAAILETIHSAFERQNVSKIAYAVIYMVLIVLAVQSFLTATGYAKNAIGNMVDFMMASIPMVLALLASLGSFHAVAMMHPLIVFTVDSIADLIYYFIFPLVFFSAVLTIVSTLSERYKVTELAGFLRTTAIGLLGLFFSVFLGVMSVQGAAGAIADGVSIRAAKYASSTFIPVVGKMFADAADTVVGASLLIKNSVGIAGMVILLLMAAFPAIKIISLAMIFNLSAAVMQPLGHSPIISCLSTIGKTLILVFAALATVGLMFFLAVTIIIISGNLTVMMR</sequence>
<dbReference type="InterPro" id="IPR014194">
    <property type="entry name" value="Spore_III_AE"/>
</dbReference>
<feature type="transmembrane region" description="Helical" evidence="1">
    <location>
        <begin position="313"/>
        <end position="339"/>
    </location>
</feature>
<keyword evidence="1" id="KW-1133">Transmembrane helix</keyword>
<reference evidence="3" key="1">
    <citation type="journal article" date="2023" name="Int. J. Syst. Evol. Microbiol.">
        <title>Collibacillus ludicampi gen. nov., sp. nov., a new soil bacterium of the family Alicyclobacillaceae.</title>
        <authorList>
            <person name="Jojima T."/>
            <person name="Ioku Y."/>
            <person name="Fukuta Y."/>
            <person name="Shirasaka N."/>
            <person name="Matsumura Y."/>
            <person name="Mori M."/>
        </authorList>
    </citation>
    <scope>NUCLEOTIDE SEQUENCE</scope>
    <source>
        <strain evidence="3">TP075</strain>
    </source>
</reference>
<evidence type="ECO:0000256" key="1">
    <source>
        <dbReference type="SAM" id="Phobius"/>
    </source>
</evidence>
<evidence type="ECO:0000313" key="3">
    <source>
        <dbReference type="EMBL" id="GIM44560.1"/>
    </source>
</evidence>
<evidence type="ECO:0000256" key="2">
    <source>
        <dbReference type="SAM" id="SignalP"/>
    </source>
</evidence>
<feature type="transmembrane region" description="Helical" evidence="1">
    <location>
        <begin position="241"/>
        <end position="266"/>
    </location>
</feature>
<gene>
    <name evidence="3" type="primary">spoIIIAE</name>
    <name evidence="3" type="ORF">DNHGIG_01090</name>
</gene>
<feature type="transmembrane region" description="Helical" evidence="1">
    <location>
        <begin position="102"/>
        <end position="119"/>
    </location>
</feature>